<dbReference type="Proteomes" id="UP000245639">
    <property type="component" value="Unassembled WGS sequence"/>
</dbReference>
<gene>
    <name evidence="2" type="ORF">C8D89_11424</name>
</gene>
<evidence type="ECO:0000313" key="2">
    <source>
        <dbReference type="EMBL" id="PVZ05770.1"/>
    </source>
</evidence>
<dbReference type="RefSeq" id="WP_133252011.1">
    <property type="nucleotide sequence ID" value="NZ_QEKW01000014.1"/>
</dbReference>
<sequence>MPEGIEVRPEGLHRGADQLRDDAGRLGAAVDQAGQGARAAAGASGDGPLGGEADALAGRLDALLRAVAGSVTECAATLDAASAQYLATDQAGAAGLGPGEAPPIVLPGLEPPR</sequence>
<feature type="compositionally biased region" description="Pro residues" evidence="1">
    <location>
        <begin position="100"/>
        <end position="113"/>
    </location>
</feature>
<evidence type="ECO:0000256" key="1">
    <source>
        <dbReference type="SAM" id="MobiDB-lite"/>
    </source>
</evidence>
<comment type="caution">
    <text evidence="2">The sequence shown here is derived from an EMBL/GenBank/DDBJ whole genome shotgun (WGS) entry which is preliminary data.</text>
</comment>
<dbReference type="AlphaFoldDB" id="A0A2U1F184"/>
<proteinExistence type="predicted"/>
<accession>A0A2U1F184</accession>
<feature type="region of interest" description="Disordered" evidence="1">
    <location>
        <begin position="92"/>
        <end position="113"/>
    </location>
</feature>
<keyword evidence="3" id="KW-1185">Reference proteome</keyword>
<evidence type="ECO:0008006" key="4">
    <source>
        <dbReference type="Google" id="ProtNLM"/>
    </source>
</evidence>
<organism evidence="2 3">
    <name type="scientific">Actinomycetospora cinnamomea</name>
    <dbReference type="NCBI Taxonomy" id="663609"/>
    <lineage>
        <taxon>Bacteria</taxon>
        <taxon>Bacillati</taxon>
        <taxon>Actinomycetota</taxon>
        <taxon>Actinomycetes</taxon>
        <taxon>Pseudonocardiales</taxon>
        <taxon>Pseudonocardiaceae</taxon>
        <taxon>Actinomycetospora</taxon>
    </lineage>
</organism>
<dbReference type="EMBL" id="QEKW01000014">
    <property type="protein sequence ID" value="PVZ05770.1"/>
    <property type="molecule type" value="Genomic_DNA"/>
</dbReference>
<protein>
    <recommendedName>
        <fullName evidence="4">Excreted virulence factor EspC (Type VII ESX diderm)</fullName>
    </recommendedName>
</protein>
<reference evidence="2 3" key="1">
    <citation type="submission" date="2018-04" db="EMBL/GenBank/DDBJ databases">
        <title>Genomic Encyclopedia of Type Strains, Phase IV (KMG-IV): sequencing the most valuable type-strain genomes for metagenomic binning, comparative biology and taxonomic classification.</title>
        <authorList>
            <person name="Goeker M."/>
        </authorList>
    </citation>
    <scope>NUCLEOTIDE SEQUENCE [LARGE SCALE GENOMIC DNA]</scope>
    <source>
        <strain evidence="2 3">DSM 45771</strain>
    </source>
</reference>
<name>A0A2U1F184_9PSEU</name>
<evidence type="ECO:0000313" key="3">
    <source>
        <dbReference type="Proteomes" id="UP000245639"/>
    </source>
</evidence>